<dbReference type="AlphaFoldDB" id="A0AAU3GQH2"/>
<evidence type="ECO:0000313" key="1">
    <source>
        <dbReference type="EMBL" id="WTY95290.1"/>
    </source>
</evidence>
<protein>
    <submittedName>
        <fullName evidence="1">M20/M25/M40 family metallo-hydrolase</fullName>
    </submittedName>
</protein>
<dbReference type="GO" id="GO:0016787">
    <property type="term" value="F:hydrolase activity"/>
    <property type="evidence" value="ECO:0007669"/>
    <property type="project" value="InterPro"/>
</dbReference>
<organism evidence="1">
    <name type="scientific">Streptomyces sp. NBC_01401</name>
    <dbReference type="NCBI Taxonomy" id="2903854"/>
    <lineage>
        <taxon>Bacteria</taxon>
        <taxon>Bacillati</taxon>
        <taxon>Actinomycetota</taxon>
        <taxon>Actinomycetes</taxon>
        <taxon>Kitasatosporales</taxon>
        <taxon>Streptomycetaceae</taxon>
        <taxon>Streptomyces</taxon>
    </lineage>
</organism>
<accession>A0AAU3GQH2</accession>
<dbReference type="InterPro" id="IPR002933">
    <property type="entry name" value="Peptidase_M20"/>
</dbReference>
<dbReference type="EMBL" id="CP109535">
    <property type="protein sequence ID" value="WTY95290.1"/>
    <property type="molecule type" value="Genomic_DNA"/>
</dbReference>
<proteinExistence type="predicted"/>
<sequence>MTPTGGPLLDGADHRMLLDLLTLPTAGPLEGGTAPGAIRSAQLLYAQAADRAGMRVVRHAPPDPGWLARPGVPAVVRRAAEADPGFLAAQPSLLLRLGPGLPRSRTVMFNVHLDTVAGDEPVRFTGARFHGRGAADAKGPAVALLAGIRAAVAARPELGRDVGVLVQAVAGEEGGAMGTYGTRPLLADGHYGRLNVFCEPTGLRSLPRSTASMTARITVDGEDAIDDRPEAGHNASVLLGHLAQHLGHRLDGAVPGTRVCVAGLHTGELHNRVYGRGTLLLNLSYGHEEHGRRLADALTEALREGLAGFTERFARTAAFARTAKDAEALVQLRWDKRDLPALHDSDPWAEALLADAGAEQAPAGDPGFTCDALWAGGLPGAFTTVIGPGSLDANHAHARGEFIDLDDLEEFARVVARILGAFADRPAPPLPSGEDLCQKGGTTA</sequence>
<name>A0AAU3GQH2_9ACTN</name>
<dbReference type="InterPro" id="IPR050072">
    <property type="entry name" value="Peptidase_M20A"/>
</dbReference>
<dbReference type="Gene3D" id="3.40.630.10">
    <property type="entry name" value="Zn peptidases"/>
    <property type="match status" value="2"/>
</dbReference>
<gene>
    <name evidence="1" type="ORF">OG626_10495</name>
</gene>
<dbReference type="PANTHER" id="PTHR43808">
    <property type="entry name" value="ACETYLORNITHINE DEACETYLASE"/>
    <property type="match status" value="1"/>
</dbReference>
<dbReference type="Pfam" id="PF01546">
    <property type="entry name" value="Peptidase_M20"/>
    <property type="match status" value="1"/>
</dbReference>
<reference evidence="1" key="1">
    <citation type="submission" date="2022-10" db="EMBL/GenBank/DDBJ databases">
        <title>The complete genomes of actinobacterial strains from the NBC collection.</title>
        <authorList>
            <person name="Joergensen T.S."/>
            <person name="Alvarez Arevalo M."/>
            <person name="Sterndorff E.B."/>
            <person name="Faurdal D."/>
            <person name="Vuksanovic O."/>
            <person name="Mourched A.-S."/>
            <person name="Charusanti P."/>
            <person name="Shaw S."/>
            <person name="Blin K."/>
            <person name="Weber T."/>
        </authorList>
    </citation>
    <scope>NUCLEOTIDE SEQUENCE</scope>
    <source>
        <strain evidence="1">NBC_01401</strain>
    </source>
</reference>
<dbReference type="SUPFAM" id="SSF53187">
    <property type="entry name" value="Zn-dependent exopeptidases"/>
    <property type="match status" value="1"/>
</dbReference>